<dbReference type="InterPro" id="IPR017871">
    <property type="entry name" value="ABC_transporter-like_CS"/>
</dbReference>
<feature type="domain" description="ABC transmembrane type-1" evidence="12">
    <location>
        <begin position="791"/>
        <end position="1107"/>
    </location>
</feature>
<dbReference type="PROSITE" id="PS50929">
    <property type="entry name" value="ABC_TM1F"/>
    <property type="match status" value="2"/>
</dbReference>
<feature type="transmembrane region" description="Helical" evidence="10">
    <location>
        <begin position="780"/>
        <end position="803"/>
    </location>
</feature>
<feature type="domain" description="ABC transporter" evidence="11">
    <location>
        <begin position="1143"/>
        <end position="1372"/>
    </location>
</feature>
<dbReference type="PROSITE" id="PS50893">
    <property type="entry name" value="ABC_TRANSPORTER_2"/>
    <property type="match status" value="2"/>
</dbReference>
<dbReference type="STRING" id="597456.A0A0L7QUH9"/>
<comment type="subcellular location">
    <subcellularLocation>
        <location evidence="1">Membrane</location>
        <topology evidence="1">Multi-pass membrane protein</topology>
    </subcellularLocation>
</comment>
<evidence type="ECO:0000259" key="12">
    <source>
        <dbReference type="PROSITE" id="PS50929"/>
    </source>
</evidence>
<dbReference type="InterPro" id="IPR003593">
    <property type="entry name" value="AAA+_ATPase"/>
</dbReference>
<dbReference type="SUPFAM" id="SSF52540">
    <property type="entry name" value="P-loop containing nucleoside triphosphate hydrolases"/>
    <property type="match status" value="2"/>
</dbReference>
<evidence type="ECO:0000259" key="11">
    <source>
        <dbReference type="PROSITE" id="PS50893"/>
    </source>
</evidence>
<evidence type="ECO:0000313" key="14">
    <source>
        <dbReference type="Proteomes" id="UP000053825"/>
    </source>
</evidence>
<keyword evidence="7 10" id="KW-1133">Transmembrane helix</keyword>
<feature type="region of interest" description="Disordered" evidence="9">
    <location>
        <begin position="1400"/>
        <end position="1421"/>
    </location>
</feature>
<dbReference type="Gene3D" id="3.40.50.300">
    <property type="entry name" value="P-loop containing nucleotide triphosphate hydrolases"/>
    <property type="match status" value="2"/>
</dbReference>
<dbReference type="FunFam" id="3.40.50.300:FF:000973">
    <property type="entry name" value="Multidrug resistance-associated protein 4"/>
    <property type="match status" value="1"/>
</dbReference>
<organism evidence="13 14">
    <name type="scientific">Habropoda laboriosa</name>
    <dbReference type="NCBI Taxonomy" id="597456"/>
    <lineage>
        <taxon>Eukaryota</taxon>
        <taxon>Metazoa</taxon>
        <taxon>Ecdysozoa</taxon>
        <taxon>Arthropoda</taxon>
        <taxon>Hexapoda</taxon>
        <taxon>Insecta</taxon>
        <taxon>Pterygota</taxon>
        <taxon>Neoptera</taxon>
        <taxon>Endopterygota</taxon>
        <taxon>Hymenoptera</taxon>
        <taxon>Apocrita</taxon>
        <taxon>Aculeata</taxon>
        <taxon>Apoidea</taxon>
        <taxon>Anthophila</taxon>
        <taxon>Apidae</taxon>
        <taxon>Habropoda</taxon>
    </lineage>
</organism>
<dbReference type="InterPro" id="IPR011527">
    <property type="entry name" value="ABC1_TM_dom"/>
</dbReference>
<keyword evidence="2" id="KW-0813">Transport</keyword>
<dbReference type="InterPro" id="IPR050173">
    <property type="entry name" value="ABC_transporter_C-like"/>
</dbReference>
<dbReference type="InterPro" id="IPR027417">
    <property type="entry name" value="P-loop_NTPase"/>
</dbReference>
<evidence type="ECO:0000256" key="7">
    <source>
        <dbReference type="ARBA" id="ARBA00022989"/>
    </source>
</evidence>
<dbReference type="GO" id="GO:0005524">
    <property type="term" value="F:ATP binding"/>
    <property type="evidence" value="ECO:0007669"/>
    <property type="project" value="UniProtKB-KW"/>
</dbReference>
<feature type="transmembrane region" description="Helical" evidence="10">
    <location>
        <begin position="104"/>
        <end position="130"/>
    </location>
</feature>
<dbReference type="FunFam" id="1.20.1560.10:FF:000026">
    <property type="entry name" value="Multidrug resistance-associated protein lethal(2)03659"/>
    <property type="match status" value="1"/>
</dbReference>
<protein>
    <submittedName>
        <fullName evidence="13">Multidrug resistance-associated protein 4</fullName>
    </submittedName>
</protein>
<evidence type="ECO:0000313" key="13">
    <source>
        <dbReference type="EMBL" id="KOC62298.1"/>
    </source>
</evidence>
<feature type="transmembrane region" description="Helical" evidence="10">
    <location>
        <begin position="1049"/>
        <end position="1070"/>
    </location>
</feature>
<dbReference type="EMBL" id="KQ414735">
    <property type="protein sequence ID" value="KOC62298.1"/>
    <property type="molecule type" value="Genomic_DNA"/>
</dbReference>
<dbReference type="OrthoDB" id="6500128at2759"/>
<evidence type="ECO:0000256" key="10">
    <source>
        <dbReference type="SAM" id="Phobius"/>
    </source>
</evidence>
<dbReference type="SMART" id="SM00382">
    <property type="entry name" value="AAA"/>
    <property type="match status" value="2"/>
</dbReference>
<feature type="transmembrane region" description="Helical" evidence="10">
    <location>
        <begin position="332"/>
        <end position="354"/>
    </location>
</feature>
<evidence type="ECO:0000256" key="2">
    <source>
        <dbReference type="ARBA" id="ARBA00022448"/>
    </source>
</evidence>
<dbReference type="PROSITE" id="PS00211">
    <property type="entry name" value="ABC_TRANSPORTER_1"/>
    <property type="match status" value="1"/>
</dbReference>
<dbReference type="Gene3D" id="1.20.1560.10">
    <property type="entry name" value="ABC transporter type 1, transmembrane domain"/>
    <property type="match status" value="2"/>
</dbReference>
<keyword evidence="8 10" id="KW-0472">Membrane</keyword>
<feature type="transmembrane region" description="Helical" evidence="10">
    <location>
        <begin position="150"/>
        <end position="171"/>
    </location>
</feature>
<proteinExistence type="predicted"/>
<feature type="domain" description="ABC transmembrane type-1" evidence="12">
    <location>
        <begin position="107"/>
        <end position="351"/>
    </location>
</feature>
<evidence type="ECO:0000256" key="4">
    <source>
        <dbReference type="ARBA" id="ARBA00022737"/>
    </source>
</evidence>
<keyword evidence="5" id="KW-0547">Nucleotide-binding</keyword>
<feature type="transmembrane region" description="Helical" evidence="10">
    <location>
        <begin position="864"/>
        <end position="884"/>
    </location>
</feature>
<feature type="transmembrane region" description="Helical" evidence="10">
    <location>
        <begin position="250"/>
        <end position="269"/>
    </location>
</feature>
<dbReference type="InterPro" id="IPR044746">
    <property type="entry name" value="ABCC_6TM_D1"/>
</dbReference>
<dbReference type="PANTHER" id="PTHR24223:SF415">
    <property type="entry name" value="FI20190P1"/>
    <property type="match status" value="1"/>
</dbReference>
<dbReference type="FunFam" id="1.20.1560.10:FF:000014">
    <property type="entry name" value="Multidrug resistance-associated protein member 4"/>
    <property type="match status" value="1"/>
</dbReference>
<keyword evidence="6" id="KW-0067">ATP-binding</keyword>
<gene>
    <name evidence="13" type="ORF">WH47_04056</name>
</gene>
<feature type="domain" description="ABC transporter" evidence="11">
    <location>
        <begin position="462"/>
        <end position="705"/>
    </location>
</feature>
<dbReference type="Pfam" id="PF00664">
    <property type="entry name" value="ABC_membrane"/>
    <property type="match status" value="2"/>
</dbReference>
<dbReference type="Proteomes" id="UP000053825">
    <property type="component" value="Unassembled WGS sequence"/>
</dbReference>
<evidence type="ECO:0000256" key="3">
    <source>
        <dbReference type="ARBA" id="ARBA00022692"/>
    </source>
</evidence>
<sequence>MEAKLVYTKQNPRETANPISRLFFGWTREIFCKGAKRDLLLSDLYRPLEVDKSKRLTDRLEESWNQELLKWDQKQKEIQYEKLDENKSTPCFEKAVIRTFWKEYLGIGLLWSIQYTVLLVIIPIITSSIISYFKIEEDTNSVTKTDALLHAGYLIISITISVFIMHHAGLLSQQMGMKIRVASCSLIYRKILRLSNAALTQITSGQVVNLLSNDVSRFDELCYYLNFIWITPIQVIFVTTIIWYKVGISSMVGIGTLLLMTIPVHSVFIRLNHKLRKVIATLTDKRVQFMNELIRGIQVIKMYTWEKPFEKIVATIRSTEIKNISLSSYIRATYLAMVVFTTRTVLFLTLLSFVFMGNWPRAEVTFMLSTYFEILQLTTTLMFPQSLMLLGETLVSIKRLEQFLLLEEQSNKTNELVKMHYNGVLKFKKKTVNKENVESIRMTNGSHNLNPNHVQEYIPASIVLEQVSANWEPRQLPPTLCNVSMKIQGGELCALVGSVGSGKSSILQLILKELPLGAGRLKLHCKPFKDNVYNKQKYMIDTPNLRISYASQEAWLFSGTVRDNILFGQPYDKDRYIAVTKACALTKDFQQFPYGDMSNVGEGGSFLSGGQKARVNLARAVYRQADIYLLDDPLSAVDSRVAKHLFYRCIKKYLHGKTRILVTHQLQFVKQADTIAVLDKGFMRMQGTYEELSKSSKDFVEMMNRIKMFAEARKQNESTEISENISLEKRPSKRSGLSRVSITSNSSSVISYNYMDQELAPDNDEVIATGRLSSKVYKSYFCYGGSYCTLFALLFMFLMSQIATTGNDYWISYWTNLENVRRSMNNNNTHLLNHKYSFYFLNGTILSNVFSLDNHGLLTTSNALCVYAICIVCCILTVLVRNMFFMKVCMNANRNLHNSMYSNVLQAVISFFYHNTSGRILNRFSKDVGSMDEILPKVMLETSQIFLVIIGVLSMIIAVNHWMFVPLLVLLVFFFFARLSYQKTAQSVKRLEGIAKSPVFSHITATLSGLVTIRSSGPEIVELLQQQFDDLQDVHTGAWYMTIVAPAVFGLYLDIVVSIFIACVCFSFILMDTDGILGGNVGLAISQSLIVVGTLQHGVKQSSEVVSQITSVERILQYTNLPKEGSWTSADPPPADWPKYGQLTLKNVNMKYEEDKPPVLKNLNVTIEAGWKVGIIGRTGAGKSSLISALFRLFVDGLEGEIKIDGRDSRTLGLHELRSRISIIPQQPFLFSQSLRYNLDPFNIYDDMLLWDSLRQVELNDLVLDQRVMHNGTNFSIGQRQLICLARAILRNNKILVLDEATANIDSYTDELIQKTIRTRFTYCTVITIAHRLHTIIDSDRIIAMDTGNIVEFGCPYELLRDNPKGIFSQMVSNTGVSMAQTLREQAEMAYLNKNKQRSLNFSPESSTKEDMTNNVEQSSL</sequence>
<evidence type="ECO:0000256" key="1">
    <source>
        <dbReference type="ARBA" id="ARBA00004141"/>
    </source>
</evidence>
<keyword evidence="4" id="KW-0677">Repeat</keyword>
<keyword evidence="14" id="KW-1185">Reference proteome</keyword>
<evidence type="ECO:0000256" key="6">
    <source>
        <dbReference type="ARBA" id="ARBA00022840"/>
    </source>
</evidence>
<feature type="transmembrane region" description="Helical" evidence="10">
    <location>
        <begin position="896"/>
        <end position="913"/>
    </location>
</feature>
<feature type="transmembrane region" description="Helical" evidence="10">
    <location>
        <begin position="934"/>
        <end position="957"/>
    </location>
</feature>
<accession>A0A0L7QUH9</accession>
<dbReference type="GO" id="GO:0140359">
    <property type="term" value="F:ABC-type transporter activity"/>
    <property type="evidence" value="ECO:0007669"/>
    <property type="project" value="InterPro"/>
</dbReference>
<name>A0A0L7QUH9_9HYME</name>
<dbReference type="FunFam" id="3.40.50.300:FF:000163">
    <property type="entry name" value="Multidrug resistance-associated protein member 4"/>
    <property type="match status" value="1"/>
</dbReference>
<dbReference type="GO" id="GO:0016020">
    <property type="term" value="C:membrane"/>
    <property type="evidence" value="ECO:0007669"/>
    <property type="project" value="UniProtKB-SubCell"/>
</dbReference>
<dbReference type="InterPro" id="IPR036640">
    <property type="entry name" value="ABC1_TM_sf"/>
</dbReference>
<dbReference type="SUPFAM" id="SSF90123">
    <property type="entry name" value="ABC transporter transmembrane region"/>
    <property type="match status" value="2"/>
</dbReference>
<evidence type="ECO:0000256" key="9">
    <source>
        <dbReference type="SAM" id="MobiDB-lite"/>
    </source>
</evidence>
<reference evidence="13 14" key="1">
    <citation type="submission" date="2015-07" db="EMBL/GenBank/DDBJ databases">
        <title>The genome of Habropoda laboriosa.</title>
        <authorList>
            <person name="Pan H."/>
            <person name="Kapheim K."/>
        </authorList>
    </citation>
    <scope>NUCLEOTIDE SEQUENCE [LARGE SCALE GENOMIC DNA]</scope>
    <source>
        <strain evidence="13">0110345459</strain>
    </source>
</reference>
<dbReference type="Pfam" id="PF00005">
    <property type="entry name" value="ABC_tran"/>
    <property type="match status" value="2"/>
</dbReference>
<dbReference type="GO" id="GO:0016887">
    <property type="term" value="F:ATP hydrolysis activity"/>
    <property type="evidence" value="ECO:0007669"/>
    <property type="project" value="InterPro"/>
</dbReference>
<dbReference type="CDD" id="cd18579">
    <property type="entry name" value="ABC_6TM_ABCC_D1"/>
    <property type="match status" value="1"/>
</dbReference>
<evidence type="ECO:0000256" key="5">
    <source>
        <dbReference type="ARBA" id="ARBA00022741"/>
    </source>
</evidence>
<dbReference type="PANTHER" id="PTHR24223">
    <property type="entry name" value="ATP-BINDING CASSETTE SUB-FAMILY C"/>
    <property type="match status" value="1"/>
</dbReference>
<dbReference type="CDD" id="cd03250">
    <property type="entry name" value="ABCC_MRP_domain1"/>
    <property type="match status" value="1"/>
</dbReference>
<keyword evidence="3 10" id="KW-0812">Transmembrane</keyword>
<feature type="transmembrane region" description="Helical" evidence="10">
    <location>
        <begin position="374"/>
        <end position="395"/>
    </location>
</feature>
<dbReference type="CDD" id="cd03244">
    <property type="entry name" value="ABCC_MRP_domain2"/>
    <property type="match status" value="1"/>
</dbReference>
<evidence type="ECO:0000256" key="8">
    <source>
        <dbReference type="ARBA" id="ARBA00023136"/>
    </source>
</evidence>
<feature type="transmembrane region" description="Helical" evidence="10">
    <location>
        <begin position="221"/>
        <end position="244"/>
    </location>
</feature>
<dbReference type="InterPro" id="IPR003439">
    <property type="entry name" value="ABC_transporter-like_ATP-bd"/>
</dbReference>